<name>G7DZQ2_MIXOS</name>
<evidence type="ECO:0000313" key="1">
    <source>
        <dbReference type="EMBL" id="GAA96062.1"/>
    </source>
</evidence>
<reference evidence="1 2" key="1">
    <citation type="journal article" date="2011" name="J. Gen. Appl. Microbiol.">
        <title>Draft genome sequencing of the enigmatic basidiomycete Mixia osmundae.</title>
        <authorList>
            <person name="Nishida H."/>
            <person name="Nagatsuka Y."/>
            <person name="Sugiyama J."/>
        </authorList>
    </citation>
    <scope>NUCLEOTIDE SEQUENCE [LARGE SCALE GENOMIC DNA]</scope>
    <source>
        <strain evidence="2">CBS 9802 / IAM 14324 / JCM 22182 / KY 12970</strain>
    </source>
</reference>
<accession>G7DZQ2</accession>
<dbReference type="HOGENOM" id="CLU_361332_0_0_1"/>
<proteinExistence type="predicted"/>
<protein>
    <submittedName>
        <fullName evidence="1">Uncharacterized protein</fullName>
    </submittedName>
</protein>
<evidence type="ECO:0000313" key="2">
    <source>
        <dbReference type="Proteomes" id="UP000009131"/>
    </source>
</evidence>
<dbReference type="STRING" id="764103.G7DZQ2"/>
<keyword evidence="2" id="KW-1185">Reference proteome</keyword>
<dbReference type="eggNOG" id="ENOG502RUIT">
    <property type="taxonomic scope" value="Eukaryota"/>
</dbReference>
<dbReference type="OrthoDB" id="2162212at2759"/>
<sequence length="774" mass="87536">MDEESALLKRGPSTLPTAWHQRQSTHARVTRATAACLCLMGLILSLTLLPSPIRDHLHRSLDTLRTAYQAPVPWCQAGQSLVDRRCVCDIAHSTCDEEDALVSLLLEPSMNASALETGREYRLRIQQHDHEGVALGNSSYDGTIPPRYFYFALSFVSERERFRLEEPTFVQDGLWEFSFHLLTEGTYEVKVLLEGEGEKYPTDPFGEHNIYTAENRVEYSPVTVKATARFRTIEPDAPFHHEAVTSLPACAPSQLGLGTAGRWLRLHNDSSVPQSFRDEFLPATELKGADYLYVAKSDCLMPYFSQKKTSTCLANKRIHLIGDSTMEEIANSLGLFLSEPNADDPASDFLPDDYKSHLGVYRGDCNQPWEPQRHMLWPISAANASIAFTWAGGAELCSSGMGTQSFESPYGRNRIIGALADPKTMLSEEDQLVRFLDEDLPLPPVPAHSDTILIYNNALHDMVSIAKEDGSGLQVSEYKEKMSSSMKLMLPYVSKAVYMTTTSLFGSSNRMIRTLNQLAVSAAEENGFSVFANYDITLSRSNEHSDGDKHHTSHFWMDHHNNSNKFSPSTQLHSALANMKFATVAALLAIVSTVAAAPIAEPEARRIFKREPEAEAEARRIFKREPEAEAEARRIFKREPEAEAEARRIFKREAEAEAEARRIFKREPEAEAEARRIFKREAEAEPEARRIFKREAEAEAEARRIFKREAEAEPEARRIFKREAEAEAEARRIFKREAEAEPEARRIFKREAEAEAEARRIFKREAEAEPRRIF</sequence>
<dbReference type="InParanoid" id="G7DZQ2"/>
<dbReference type="AlphaFoldDB" id="G7DZQ2"/>
<dbReference type="Proteomes" id="UP000009131">
    <property type="component" value="Unassembled WGS sequence"/>
</dbReference>
<dbReference type="EMBL" id="BABT02000074">
    <property type="protein sequence ID" value="GAA96062.1"/>
    <property type="molecule type" value="Genomic_DNA"/>
</dbReference>
<reference evidence="1 2" key="2">
    <citation type="journal article" date="2012" name="Open Biol.">
        <title>Characteristics of nucleosomes and linker DNA regions on the genome of the basidiomycete Mixia osmundae revealed by mono- and dinucleosome mapping.</title>
        <authorList>
            <person name="Nishida H."/>
            <person name="Kondo S."/>
            <person name="Matsumoto T."/>
            <person name="Suzuki Y."/>
            <person name="Yoshikawa H."/>
            <person name="Taylor T.D."/>
            <person name="Sugiyama J."/>
        </authorList>
    </citation>
    <scope>NUCLEOTIDE SEQUENCE [LARGE SCALE GENOMIC DNA]</scope>
    <source>
        <strain evidence="2">CBS 9802 / IAM 14324 / JCM 22182 / KY 12970</strain>
    </source>
</reference>
<comment type="caution">
    <text evidence="1">The sequence shown here is derived from an EMBL/GenBank/DDBJ whole genome shotgun (WGS) entry which is preliminary data.</text>
</comment>
<gene>
    <name evidence="1" type="primary">Mo02723</name>
    <name evidence="1" type="ORF">E5Q_02723</name>
</gene>
<organism evidence="1 2">
    <name type="scientific">Mixia osmundae (strain CBS 9802 / IAM 14324 / JCM 22182 / KY 12970)</name>
    <dbReference type="NCBI Taxonomy" id="764103"/>
    <lineage>
        <taxon>Eukaryota</taxon>
        <taxon>Fungi</taxon>
        <taxon>Dikarya</taxon>
        <taxon>Basidiomycota</taxon>
        <taxon>Pucciniomycotina</taxon>
        <taxon>Mixiomycetes</taxon>
        <taxon>Mixiales</taxon>
        <taxon>Mixiaceae</taxon>
        <taxon>Mixia</taxon>
    </lineage>
</organism>